<dbReference type="InterPro" id="IPR006311">
    <property type="entry name" value="TAT_signal"/>
</dbReference>
<dbReference type="Proteomes" id="UP001595797">
    <property type="component" value="Unassembled WGS sequence"/>
</dbReference>
<dbReference type="PANTHER" id="PTHR46825">
    <property type="entry name" value="D-ALANYL-D-ALANINE-CARBOXYPEPTIDASE/ENDOPEPTIDASE AMPH"/>
    <property type="match status" value="1"/>
</dbReference>
<feature type="region of interest" description="Disordered" evidence="1">
    <location>
        <begin position="76"/>
        <end position="95"/>
    </location>
</feature>
<protein>
    <submittedName>
        <fullName evidence="3">Serine hydrolase domain-containing protein</fullName>
        <ecNumber evidence="3">3.-.-.-</ecNumber>
    </submittedName>
</protein>
<dbReference type="RefSeq" id="WP_277552645.1">
    <property type="nucleotide sequence ID" value="NZ_JARAMH010000032.1"/>
</dbReference>
<feature type="region of interest" description="Disordered" evidence="1">
    <location>
        <begin position="403"/>
        <end position="424"/>
    </location>
</feature>
<proteinExistence type="predicted"/>
<evidence type="ECO:0000313" key="3">
    <source>
        <dbReference type="EMBL" id="MFC4904651.1"/>
    </source>
</evidence>
<dbReference type="InterPro" id="IPR050491">
    <property type="entry name" value="AmpC-like"/>
</dbReference>
<feature type="compositionally biased region" description="Gly residues" evidence="1">
    <location>
        <begin position="415"/>
        <end position="424"/>
    </location>
</feature>
<dbReference type="Pfam" id="PF00144">
    <property type="entry name" value="Beta-lactamase"/>
    <property type="match status" value="1"/>
</dbReference>
<dbReference type="SUPFAM" id="SSF56601">
    <property type="entry name" value="beta-lactamase/transpeptidase-like"/>
    <property type="match status" value="1"/>
</dbReference>
<dbReference type="EC" id="3.-.-.-" evidence="3"/>
<comment type="caution">
    <text evidence="3">The sequence shown here is derived from an EMBL/GenBank/DDBJ whole genome shotgun (WGS) entry which is preliminary data.</text>
</comment>
<evidence type="ECO:0000256" key="1">
    <source>
        <dbReference type="SAM" id="MobiDB-lite"/>
    </source>
</evidence>
<organism evidence="3 4">
    <name type="scientific">Kocuria oceani</name>
    <dbReference type="NCBI Taxonomy" id="988827"/>
    <lineage>
        <taxon>Bacteria</taxon>
        <taxon>Bacillati</taxon>
        <taxon>Actinomycetota</taxon>
        <taxon>Actinomycetes</taxon>
        <taxon>Micrococcales</taxon>
        <taxon>Micrococcaceae</taxon>
        <taxon>Kocuria</taxon>
    </lineage>
</organism>
<dbReference type="EMBL" id="JBHSIW010000019">
    <property type="protein sequence ID" value="MFC4904651.1"/>
    <property type="molecule type" value="Genomic_DNA"/>
</dbReference>
<sequence>MTTSPSRRQLFVGMGVAAVSSTFVGVADPSVANPSSTKGRPKGGQAFPTDSFQRAVKAMAAAGAVGVVATVVGPSGRYSTAAGTRDPRTGNPARTQDRARIASITKAMTATLVLQEVEAGHWTLETTIGDVWPGLYPGRNDVTITQLMNHTSGMPDAIWDILGQRQLWELRPEELRLLIDRHYDEQELVSIAHGMEWLFDPGTGFAYSNTGYVVLSLLLEHQNRRTIKDLIRERILKPAGMQHTRLEDTTIVRGRHLVPVAGMNGTPVVLDRINPSIFSGAGGVYATSDDVATFYTALMRGRLLTQELVDVMITPVGAATWYGYGYGVYQMLDPCAGSDPLTVPLLVGHDGAGFGTLSIAAASRDGQRCMAMSWSGRDYGPWAPMPPYSDVLSAAFLSTCTTNGGAPDHSTDRGSGLGTGQLRL</sequence>
<dbReference type="GO" id="GO:0016787">
    <property type="term" value="F:hydrolase activity"/>
    <property type="evidence" value="ECO:0007669"/>
    <property type="project" value="UniProtKB-KW"/>
</dbReference>
<accession>A0ABV9TKU3</accession>
<feature type="domain" description="Beta-lactamase-related" evidence="2">
    <location>
        <begin position="54"/>
        <end position="357"/>
    </location>
</feature>
<reference evidence="4" key="1">
    <citation type="journal article" date="2019" name="Int. J. Syst. Evol. Microbiol.">
        <title>The Global Catalogue of Microorganisms (GCM) 10K type strain sequencing project: providing services to taxonomists for standard genome sequencing and annotation.</title>
        <authorList>
            <consortium name="The Broad Institute Genomics Platform"/>
            <consortium name="The Broad Institute Genome Sequencing Center for Infectious Disease"/>
            <person name="Wu L."/>
            <person name="Ma J."/>
        </authorList>
    </citation>
    <scope>NUCLEOTIDE SEQUENCE [LARGE SCALE GENOMIC DNA]</scope>
    <source>
        <strain evidence="4">CGMCC 4.6946</strain>
    </source>
</reference>
<evidence type="ECO:0000313" key="4">
    <source>
        <dbReference type="Proteomes" id="UP001595797"/>
    </source>
</evidence>
<dbReference type="PANTHER" id="PTHR46825:SF7">
    <property type="entry name" value="D-ALANYL-D-ALANINE CARBOXYPEPTIDASE"/>
    <property type="match status" value="1"/>
</dbReference>
<dbReference type="InterPro" id="IPR001466">
    <property type="entry name" value="Beta-lactam-related"/>
</dbReference>
<dbReference type="InterPro" id="IPR012338">
    <property type="entry name" value="Beta-lactam/transpept-like"/>
</dbReference>
<keyword evidence="3" id="KW-0378">Hydrolase</keyword>
<keyword evidence="4" id="KW-1185">Reference proteome</keyword>
<dbReference type="Gene3D" id="3.40.710.10">
    <property type="entry name" value="DD-peptidase/beta-lactamase superfamily"/>
    <property type="match status" value="1"/>
</dbReference>
<gene>
    <name evidence="3" type="ORF">ACFPCS_13835</name>
</gene>
<dbReference type="PROSITE" id="PS51318">
    <property type="entry name" value="TAT"/>
    <property type="match status" value="1"/>
</dbReference>
<evidence type="ECO:0000259" key="2">
    <source>
        <dbReference type="Pfam" id="PF00144"/>
    </source>
</evidence>
<name>A0ABV9TKU3_9MICC</name>